<dbReference type="EMBL" id="JAYMYS010000016">
    <property type="protein sequence ID" value="KAK7379822.1"/>
    <property type="molecule type" value="Genomic_DNA"/>
</dbReference>
<feature type="compositionally biased region" description="Basic residues" evidence="1">
    <location>
        <begin position="56"/>
        <end position="66"/>
    </location>
</feature>
<dbReference type="Proteomes" id="UP001386955">
    <property type="component" value="Unassembled WGS sequence"/>
</dbReference>
<feature type="region of interest" description="Disordered" evidence="1">
    <location>
        <begin position="41"/>
        <end position="66"/>
    </location>
</feature>
<name>A0AAN9NZ81_PSOTE</name>
<protein>
    <submittedName>
        <fullName evidence="2">Uncharacterized protein</fullName>
    </submittedName>
</protein>
<keyword evidence="3" id="KW-1185">Reference proteome</keyword>
<dbReference type="AlphaFoldDB" id="A0AAN9NZ81"/>
<sequence>MKKLRAVIVNPTVTSQMKTPDLADESTHVEETSMTKPLMTFHYSTSGKTPEIGPWRKLRRKKRHRH</sequence>
<evidence type="ECO:0000313" key="3">
    <source>
        <dbReference type="Proteomes" id="UP001386955"/>
    </source>
</evidence>
<reference evidence="2 3" key="1">
    <citation type="submission" date="2024-01" db="EMBL/GenBank/DDBJ databases">
        <title>The genomes of 5 underutilized Papilionoideae crops provide insights into root nodulation and disease resistanc.</title>
        <authorList>
            <person name="Jiang F."/>
        </authorList>
    </citation>
    <scope>NUCLEOTIDE SEQUENCE [LARGE SCALE GENOMIC DNA]</scope>
    <source>
        <strain evidence="2">DUOXIRENSHENG_FW03</strain>
        <tissue evidence="2">Leaves</tissue>
    </source>
</reference>
<organism evidence="2 3">
    <name type="scientific">Psophocarpus tetragonolobus</name>
    <name type="common">Winged bean</name>
    <name type="synonym">Dolichos tetragonolobus</name>
    <dbReference type="NCBI Taxonomy" id="3891"/>
    <lineage>
        <taxon>Eukaryota</taxon>
        <taxon>Viridiplantae</taxon>
        <taxon>Streptophyta</taxon>
        <taxon>Embryophyta</taxon>
        <taxon>Tracheophyta</taxon>
        <taxon>Spermatophyta</taxon>
        <taxon>Magnoliopsida</taxon>
        <taxon>eudicotyledons</taxon>
        <taxon>Gunneridae</taxon>
        <taxon>Pentapetalae</taxon>
        <taxon>rosids</taxon>
        <taxon>fabids</taxon>
        <taxon>Fabales</taxon>
        <taxon>Fabaceae</taxon>
        <taxon>Papilionoideae</taxon>
        <taxon>50 kb inversion clade</taxon>
        <taxon>NPAAA clade</taxon>
        <taxon>indigoferoid/millettioid clade</taxon>
        <taxon>Phaseoleae</taxon>
        <taxon>Psophocarpus</taxon>
    </lineage>
</organism>
<comment type="caution">
    <text evidence="2">The sequence shown here is derived from an EMBL/GenBank/DDBJ whole genome shotgun (WGS) entry which is preliminary data.</text>
</comment>
<proteinExistence type="predicted"/>
<evidence type="ECO:0000256" key="1">
    <source>
        <dbReference type="SAM" id="MobiDB-lite"/>
    </source>
</evidence>
<accession>A0AAN9NZ81</accession>
<gene>
    <name evidence="2" type="ORF">VNO78_34346</name>
</gene>
<evidence type="ECO:0000313" key="2">
    <source>
        <dbReference type="EMBL" id="KAK7379822.1"/>
    </source>
</evidence>